<comment type="caution">
    <text evidence="2">The sequence shown here is derived from an EMBL/GenBank/DDBJ whole genome shotgun (WGS) entry which is preliminary data.</text>
</comment>
<evidence type="ECO:0000256" key="1">
    <source>
        <dbReference type="SAM" id="Phobius"/>
    </source>
</evidence>
<protein>
    <submittedName>
        <fullName evidence="2">Uncharacterized protein</fullName>
    </submittedName>
</protein>
<keyword evidence="1" id="KW-1133">Transmembrane helix</keyword>
<dbReference type="RefSeq" id="WP_201826143.1">
    <property type="nucleotide sequence ID" value="NZ_JAERRH010000023.1"/>
</dbReference>
<gene>
    <name evidence="2" type="ORF">JK361_35050</name>
</gene>
<name>A0ABS1PCF1_9ACTN</name>
<evidence type="ECO:0000313" key="2">
    <source>
        <dbReference type="EMBL" id="MBL1109735.1"/>
    </source>
</evidence>
<dbReference type="EMBL" id="JAERRH010000023">
    <property type="protein sequence ID" value="MBL1109735.1"/>
    <property type="molecule type" value="Genomic_DNA"/>
</dbReference>
<reference evidence="2 3" key="1">
    <citation type="submission" date="2021-01" db="EMBL/GenBank/DDBJ databases">
        <title>WGS of actinomycetes isolated from Thailand.</title>
        <authorList>
            <person name="Thawai C."/>
        </authorList>
    </citation>
    <scope>NUCLEOTIDE SEQUENCE [LARGE SCALE GENOMIC DNA]</scope>
    <source>
        <strain evidence="2 3">CH5-8</strain>
    </source>
</reference>
<sequence>MFVFSARLATAGAVVAVAAECGIAYPLANRLPAGDAVVIVIVVLAVTALAATGHEVPAVLGALAAAAAGRLARARLRAC</sequence>
<feature type="transmembrane region" description="Helical" evidence="1">
    <location>
        <begin position="40"/>
        <end position="67"/>
    </location>
</feature>
<organism evidence="2 3">
    <name type="scientific">Streptomyces musisoli</name>
    <dbReference type="NCBI Taxonomy" id="2802280"/>
    <lineage>
        <taxon>Bacteria</taxon>
        <taxon>Bacillati</taxon>
        <taxon>Actinomycetota</taxon>
        <taxon>Actinomycetes</taxon>
        <taxon>Kitasatosporales</taxon>
        <taxon>Streptomycetaceae</taxon>
        <taxon>Streptomyces</taxon>
    </lineage>
</organism>
<keyword evidence="1" id="KW-0812">Transmembrane</keyword>
<accession>A0ABS1PCF1</accession>
<dbReference type="Proteomes" id="UP000621386">
    <property type="component" value="Unassembled WGS sequence"/>
</dbReference>
<keyword evidence="1" id="KW-0472">Membrane</keyword>
<proteinExistence type="predicted"/>
<keyword evidence="3" id="KW-1185">Reference proteome</keyword>
<evidence type="ECO:0000313" key="3">
    <source>
        <dbReference type="Proteomes" id="UP000621386"/>
    </source>
</evidence>